<feature type="region of interest" description="Disordered" evidence="6">
    <location>
        <begin position="29"/>
        <end position="54"/>
    </location>
</feature>
<evidence type="ECO:0000256" key="3">
    <source>
        <dbReference type="ARBA" id="ARBA00023015"/>
    </source>
</evidence>
<feature type="compositionally biased region" description="Polar residues" evidence="6">
    <location>
        <begin position="42"/>
        <end position="54"/>
    </location>
</feature>
<dbReference type="InterPro" id="IPR046344">
    <property type="entry name" value="TAF6_C_sf"/>
</dbReference>
<dbReference type="CDD" id="cd08050">
    <property type="entry name" value="TAF6C"/>
    <property type="match status" value="1"/>
</dbReference>
<comment type="subcellular location">
    <subcellularLocation>
        <location evidence="1">Nucleus</location>
    </subcellularLocation>
</comment>
<dbReference type="InterPro" id="IPR037796">
    <property type="entry name" value="TAF6"/>
</dbReference>
<feature type="domain" description="TAF6 C-terminal HEAT repeat" evidence="7">
    <location>
        <begin position="270"/>
        <end position="420"/>
    </location>
</feature>
<evidence type="ECO:0000256" key="6">
    <source>
        <dbReference type="SAM" id="MobiDB-lite"/>
    </source>
</evidence>
<dbReference type="GO" id="GO:0003713">
    <property type="term" value="F:transcription coactivator activity"/>
    <property type="evidence" value="ECO:0007669"/>
    <property type="project" value="TreeGrafter"/>
</dbReference>
<dbReference type="GO" id="GO:0051123">
    <property type="term" value="P:RNA polymerase II preinitiation complex assembly"/>
    <property type="evidence" value="ECO:0007669"/>
    <property type="project" value="TreeGrafter"/>
</dbReference>
<evidence type="ECO:0000256" key="2">
    <source>
        <dbReference type="ARBA" id="ARBA00007688"/>
    </source>
</evidence>
<dbReference type="InterPro" id="IPR011442">
    <property type="entry name" value="TAF6_C"/>
</dbReference>
<dbReference type="GO" id="GO:0005669">
    <property type="term" value="C:transcription factor TFIID complex"/>
    <property type="evidence" value="ECO:0007669"/>
    <property type="project" value="InterPro"/>
</dbReference>
<evidence type="ECO:0000256" key="1">
    <source>
        <dbReference type="ARBA" id="ARBA00004123"/>
    </source>
</evidence>
<accession>A0A1S5YDM4</accession>
<name>A0A1S5YDM4_TAESO</name>
<feature type="region of interest" description="Disordered" evidence="6">
    <location>
        <begin position="1"/>
        <end position="20"/>
    </location>
</feature>
<dbReference type="AlphaFoldDB" id="A0A1S5YDM4"/>
<dbReference type="GO" id="GO:0000124">
    <property type="term" value="C:SAGA complex"/>
    <property type="evidence" value="ECO:0007669"/>
    <property type="project" value="InterPro"/>
</dbReference>
<keyword evidence="4" id="KW-0804">Transcription</keyword>
<dbReference type="GO" id="GO:0046695">
    <property type="term" value="C:SLIK (SAGA-like) complex"/>
    <property type="evidence" value="ECO:0007669"/>
    <property type="project" value="InterPro"/>
</dbReference>
<dbReference type="FunFam" id="1.25.40.770:FF:000001">
    <property type="entry name" value="Transcription initiation factor TFIID subunit 6"/>
    <property type="match status" value="1"/>
</dbReference>
<reference evidence="8" key="1">
    <citation type="submission" date="2016-11" db="EMBL/GenBank/DDBJ databases">
        <title>Isolation and core promoter characterization to the gene encoding to Taenia solium TATA binding protein 1 (TsTBP1).</title>
        <authorList>
            <person name="Rodriguez Lima O."/>
            <person name="Garcia Gutierrez P."/>
            <person name="Jimenez L."/>
            <person name="Zarain-Herzberg A."/>
            <person name="Lazarini R."/>
            <person name="Landa A."/>
        </authorList>
    </citation>
    <scope>NUCLEOTIDE SEQUENCE</scope>
</reference>
<keyword evidence="5" id="KW-0539">Nucleus</keyword>
<organism evidence="8">
    <name type="scientific">Taenia solium</name>
    <name type="common">Pork tapeworm</name>
    <dbReference type="NCBI Taxonomy" id="6204"/>
    <lineage>
        <taxon>Eukaryota</taxon>
        <taxon>Metazoa</taxon>
        <taxon>Spiralia</taxon>
        <taxon>Lophotrochozoa</taxon>
        <taxon>Platyhelminthes</taxon>
        <taxon>Cestoda</taxon>
        <taxon>Eucestoda</taxon>
        <taxon>Cyclophyllidea</taxon>
        <taxon>Taeniidae</taxon>
        <taxon>Taenia</taxon>
    </lineage>
</organism>
<evidence type="ECO:0000259" key="7">
    <source>
        <dbReference type="Pfam" id="PF07571"/>
    </source>
</evidence>
<dbReference type="GO" id="GO:0016251">
    <property type="term" value="F:RNA polymerase II general transcription initiation factor activity"/>
    <property type="evidence" value="ECO:0007669"/>
    <property type="project" value="InterPro"/>
</dbReference>
<evidence type="ECO:0000313" key="8">
    <source>
        <dbReference type="EMBL" id="AQQ80209.1"/>
    </source>
</evidence>
<dbReference type="Gene3D" id="1.25.40.770">
    <property type="entry name" value="TAF6, C-terminal HEAT repeat domain"/>
    <property type="match status" value="1"/>
</dbReference>
<sequence length="645" mass="70422">MFSEERKKLNRLSRKVSNPCGAKKRLLNSRLAGKSSVKGQKHPSNNGIHSSRSTTSRHLDFPLEFFKSCAEINAVSPFSGEGIGVLQRHLHQITTALVQNAVRNMEQNRRGTPHISDIDSAALAMGMDIPYGAATGELIPVRTSGRNAAPGVGGKMILIRKDKEVDIKTLLRRQPTPVVYDISLVVHWLAIDGVQPTSPQNPPPEFLRRMIILSGTQTPKAICTALNPTIKVDDTQHQPVDAKMDKNKVGDDGVSHPRVMQALHVERRPQEVSQELMLYFRELTEACVGANEIRRRDALENATLDTGLQPLVPYLVTFIAEGIRLNAINSNLAILIYLVRLTKALVDNPNVTLKAYLQSLVPGIITCSLCRQVCAKPITDNHWALRDFAAKQLVAICNKYNTSCNGLYSRITRELYRVLSAWIEGKSAATSDHFCASASSSVATTSATTDNTDHSSTAAPTDPARKEIAGVPRVSLGMAVDSLNTLYGTLTCITEFGGNCLRMLVFPRLPALCRRLTRMTTASASVASQSTASVSNSAEMVMVMDQEGFQQTLNASSTTTLLSNAEMRSLDSLKKLMNTRFVSLLAEWRVRQNLPVTLEAYKADYGIMASCLFALAAPADHPRPHATPAGALIVTKPQPPLNVSH</sequence>
<protein>
    <submittedName>
        <fullName evidence="8">TAF6</fullName>
    </submittedName>
</protein>
<evidence type="ECO:0000256" key="4">
    <source>
        <dbReference type="ARBA" id="ARBA00023163"/>
    </source>
</evidence>
<dbReference type="Pfam" id="PF07571">
    <property type="entry name" value="TAF6_C"/>
    <property type="match status" value="1"/>
</dbReference>
<evidence type="ECO:0000256" key="5">
    <source>
        <dbReference type="ARBA" id="ARBA00023242"/>
    </source>
</evidence>
<proteinExistence type="evidence at transcript level"/>
<comment type="similarity">
    <text evidence="2">Belongs to the TAF6 family.</text>
</comment>
<keyword evidence="3" id="KW-0805">Transcription regulation</keyword>
<dbReference type="PANTHER" id="PTHR10221:SF9">
    <property type="entry name" value="TRANSCRIPTION INITIATION FACTOR TFIID SUBUNIT 6"/>
    <property type="match status" value="1"/>
</dbReference>
<dbReference type="PANTHER" id="PTHR10221">
    <property type="entry name" value="TRANSCRIPTION INITIATION FACTOR TFIID SUBUNIT 6"/>
    <property type="match status" value="1"/>
</dbReference>
<dbReference type="EMBL" id="KY124274">
    <property type="protein sequence ID" value="AQQ80209.1"/>
    <property type="molecule type" value="mRNA"/>
</dbReference>